<comment type="caution">
    <text evidence="2">The sequence shown here is derived from an EMBL/GenBank/DDBJ whole genome shotgun (WGS) entry which is preliminary data.</text>
</comment>
<reference evidence="2" key="1">
    <citation type="submission" date="2020-06" db="EMBL/GenBank/DDBJ databases">
        <title>WGS assembly of Ceratodon purpureus strain R40.</title>
        <authorList>
            <person name="Carey S.B."/>
            <person name="Jenkins J."/>
            <person name="Shu S."/>
            <person name="Lovell J.T."/>
            <person name="Sreedasyam A."/>
            <person name="Maumus F."/>
            <person name="Tiley G.P."/>
            <person name="Fernandez-Pozo N."/>
            <person name="Barry K."/>
            <person name="Chen C."/>
            <person name="Wang M."/>
            <person name="Lipzen A."/>
            <person name="Daum C."/>
            <person name="Saski C.A."/>
            <person name="Payton A.C."/>
            <person name="Mcbreen J.C."/>
            <person name="Conrad R.E."/>
            <person name="Kollar L.M."/>
            <person name="Olsson S."/>
            <person name="Huttunen S."/>
            <person name="Landis J.B."/>
            <person name="Wickett N.J."/>
            <person name="Johnson M.G."/>
            <person name="Rensing S.A."/>
            <person name="Grimwood J."/>
            <person name="Schmutz J."/>
            <person name="Mcdaniel S.F."/>
        </authorList>
    </citation>
    <scope>NUCLEOTIDE SEQUENCE</scope>
    <source>
        <strain evidence="2">R40</strain>
    </source>
</reference>
<evidence type="ECO:0000256" key="1">
    <source>
        <dbReference type="SAM" id="Phobius"/>
    </source>
</evidence>
<evidence type="ECO:0000313" key="2">
    <source>
        <dbReference type="EMBL" id="KAG0560010.1"/>
    </source>
</evidence>
<dbReference type="Proteomes" id="UP000822688">
    <property type="component" value="Chromosome 10"/>
</dbReference>
<keyword evidence="1" id="KW-0472">Membrane</keyword>
<keyword evidence="1" id="KW-1133">Transmembrane helix</keyword>
<keyword evidence="1" id="KW-0812">Transmembrane</keyword>
<protein>
    <submittedName>
        <fullName evidence="2">Uncharacterized protein</fullName>
    </submittedName>
</protein>
<keyword evidence="3" id="KW-1185">Reference proteome</keyword>
<sequence>MITPEKADLVIDDYLILVLRLVSFGSLLRKVMKARYGKSRPMMLRTFSSTPSTSSSLYRCSCRRWIQTTIAWTMLETQ</sequence>
<name>A0A8T0GLX0_CERPU</name>
<proteinExistence type="predicted"/>
<organism evidence="2 3">
    <name type="scientific">Ceratodon purpureus</name>
    <name type="common">Fire moss</name>
    <name type="synonym">Dicranum purpureum</name>
    <dbReference type="NCBI Taxonomy" id="3225"/>
    <lineage>
        <taxon>Eukaryota</taxon>
        <taxon>Viridiplantae</taxon>
        <taxon>Streptophyta</taxon>
        <taxon>Embryophyta</taxon>
        <taxon>Bryophyta</taxon>
        <taxon>Bryophytina</taxon>
        <taxon>Bryopsida</taxon>
        <taxon>Dicranidae</taxon>
        <taxon>Pseudoditrichales</taxon>
        <taxon>Ditrichaceae</taxon>
        <taxon>Ceratodon</taxon>
    </lineage>
</organism>
<gene>
    <name evidence="2" type="ORF">KC19_10G147000</name>
</gene>
<dbReference type="EMBL" id="CM026431">
    <property type="protein sequence ID" value="KAG0560010.1"/>
    <property type="molecule type" value="Genomic_DNA"/>
</dbReference>
<evidence type="ECO:0000313" key="3">
    <source>
        <dbReference type="Proteomes" id="UP000822688"/>
    </source>
</evidence>
<accession>A0A8T0GLX0</accession>
<feature type="transmembrane region" description="Helical" evidence="1">
    <location>
        <begin position="14"/>
        <end position="32"/>
    </location>
</feature>
<dbReference type="AlphaFoldDB" id="A0A8T0GLX0"/>